<dbReference type="InterPro" id="IPR002197">
    <property type="entry name" value="HTH_Fis"/>
</dbReference>
<dbReference type="SMART" id="SM00382">
    <property type="entry name" value="AAA"/>
    <property type="match status" value="1"/>
</dbReference>
<dbReference type="SUPFAM" id="SSF52540">
    <property type="entry name" value="P-loop containing nucleoside triphosphate hydrolases"/>
    <property type="match status" value="1"/>
</dbReference>
<dbReference type="Pfam" id="PF06506">
    <property type="entry name" value="PrpR_N"/>
    <property type="match status" value="1"/>
</dbReference>
<dbReference type="InterPro" id="IPR058031">
    <property type="entry name" value="AAA_lid_NorR"/>
</dbReference>
<dbReference type="InterPro" id="IPR027417">
    <property type="entry name" value="P-loop_NTPase"/>
</dbReference>
<name>A0A7G9RTP4_9BURK</name>
<dbReference type="Pfam" id="PF02954">
    <property type="entry name" value="HTH_8"/>
    <property type="match status" value="1"/>
</dbReference>
<dbReference type="GO" id="GO:0000156">
    <property type="term" value="F:phosphorelay response regulator activity"/>
    <property type="evidence" value="ECO:0007669"/>
    <property type="project" value="InterPro"/>
</dbReference>
<dbReference type="AlphaFoldDB" id="A0A7G9RTP4"/>
<evidence type="ECO:0000256" key="5">
    <source>
        <dbReference type="ARBA" id="ARBA00023163"/>
    </source>
</evidence>
<dbReference type="RefSeq" id="WP_187599787.1">
    <property type="nucleotide sequence ID" value="NZ_CP060714.1"/>
</dbReference>
<dbReference type="Pfam" id="PF25601">
    <property type="entry name" value="AAA_lid_14"/>
    <property type="match status" value="1"/>
</dbReference>
<dbReference type="GO" id="GO:0019629">
    <property type="term" value="P:propionate catabolic process, 2-methylcitrate cycle"/>
    <property type="evidence" value="ECO:0007669"/>
    <property type="project" value="InterPro"/>
</dbReference>
<dbReference type="GO" id="GO:0043565">
    <property type="term" value="F:sequence-specific DNA binding"/>
    <property type="evidence" value="ECO:0007669"/>
    <property type="project" value="InterPro"/>
</dbReference>
<keyword evidence="5" id="KW-0804">Transcription</keyword>
<dbReference type="GO" id="GO:0006355">
    <property type="term" value="P:regulation of DNA-templated transcription"/>
    <property type="evidence" value="ECO:0007669"/>
    <property type="project" value="InterPro"/>
</dbReference>
<dbReference type="SMART" id="SM00091">
    <property type="entry name" value="PAS"/>
    <property type="match status" value="1"/>
</dbReference>
<dbReference type="Proteomes" id="UP000515811">
    <property type="component" value="Chromosome"/>
</dbReference>
<dbReference type="PROSITE" id="PS00676">
    <property type="entry name" value="SIGMA54_INTERACT_2"/>
    <property type="match status" value="1"/>
</dbReference>
<feature type="domain" description="PAS" evidence="7">
    <location>
        <begin position="209"/>
        <end position="282"/>
    </location>
</feature>
<evidence type="ECO:0000313" key="9">
    <source>
        <dbReference type="Proteomes" id="UP000515811"/>
    </source>
</evidence>
<organism evidence="8 9">
    <name type="scientific">Diaphorobacter ruginosibacter</name>
    <dbReference type="NCBI Taxonomy" id="1715720"/>
    <lineage>
        <taxon>Bacteria</taxon>
        <taxon>Pseudomonadati</taxon>
        <taxon>Pseudomonadota</taxon>
        <taxon>Betaproteobacteria</taxon>
        <taxon>Burkholderiales</taxon>
        <taxon>Comamonadaceae</taxon>
        <taxon>Diaphorobacter</taxon>
    </lineage>
</organism>
<dbReference type="SUPFAM" id="SSF159800">
    <property type="entry name" value="PrpR receptor domain-like"/>
    <property type="match status" value="1"/>
</dbReference>
<proteinExistence type="predicted"/>
<dbReference type="PROSITE" id="PS00675">
    <property type="entry name" value="SIGMA54_INTERACT_1"/>
    <property type="match status" value="1"/>
</dbReference>
<dbReference type="PANTHER" id="PTHR32071">
    <property type="entry name" value="TRANSCRIPTIONAL REGULATORY PROTEIN"/>
    <property type="match status" value="1"/>
</dbReference>
<gene>
    <name evidence="8" type="primary">prpR</name>
    <name evidence="8" type="ORF">H9K76_09310</name>
</gene>
<dbReference type="EMBL" id="CP060714">
    <property type="protein sequence ID" value="QNN58969.1"/>
    <property type="molecule type" value="Genomic_DNA"/>
</dbReference>
<dbReference type="Gene3D" id="1.10.10.60">
    <property type="entry name" value="Homeodomain-like"/>
    <property type="match status" value="1"/>
</dbReference>
<dbReference type="InterPro" id="IPR013656">
    <property type="entry name" value="PAS_4"/>
</dbReference>
<dbReference type="Gene3D" id="3.40.50.300">
    <property type="entry name" value="P-loop containing nucleotide triphosphate hydrolases"/>
    <property type="match status" value="1"/>
</dbReference>
<dbReference type="CDD" id="cd00130">
    <property type="entry name" value="PAS"/>
    <property type="match status" value="1"/>
</dbReference>
<dbReference type="InterPro" id="IPR000014">
    <property type="entry name" value="PAS"/>
</dbReference>
<dbReference type="InterPro" id="IPR035965">
    <property type="entry name" value="PAS-like_dom_sf"/>
</dbReference>
<dbReference type="FunFam" id="3.40.50.300:FF:000006">
    <property type="entry name" value="DNA-binding transcriptional regulator NtrC"/>
    <property type="match status" value="1"/>
</dbReference>
<dbReference type="PROSITE" id="PS50112">
    <property type="entry name" value="PAS"/>
    <property type="match status" value="1"/>
</dbReference>
<evidence type="ECO:0000256" key="4">
    <source>
        <dbReference type="ARBA" id="ARBA00023125"/>
    </source>
</evidence>
<evidence type="ECO:0000256" key="1">
    <source>
        <dbReference type="ARBA" id="ARBA00022741"/>
    </source>
</evidence>
<dbReference type="InterPro" id="IPR003593">
    <property type="entry name" value="AAA+_ATPase"/>
</dbReference>
<keyword evidence="4" id="KW-0238">DNA-binding</keyword>
<dbReference type="PANTHER" id="PTHR32071:SF81">
    <property type="entry name" value="PROPIONATE CATABOLISM OPERON REGULATORY PROTEIN"/>
    <property type="match status" value="1"/>
</dbReference>
<evidence type="ECO:0000259" key="7">
    <source>
        <dbReference type="PROSITE" id="PS50112"/>
    </source>
</evidence>
<keyword evidence="3" id="KW-0805">Transcription regulation</keyword>
<dbReference type="KEGG" id="drg:H9K76_09310"/>
<accession>A0A7G9RTP4</accession>
<feature type="domain" description="Sigma-54 factor interaction" evidence="6">
    <location>
        <begin position="337"/>
        <end position="573"/>
    </location>
</feature>
<keyword evidence="1" id="KW-0547">Nucleotide-binding</keyword>
<protein>
    <submittedName>
        <fullName evidence="8">Propionate catabolism operon regulatory protein PrpR</fullName>
    </submittedName>
</protein>
<dbReference type="Pfam" id="PF08448">
    <property type="entry name" value="PAS_4"/>
    <property type="match status" value="1"/>
</dbReference>
<dbReference type="InterPro" id="IPR025662">
    <property type="entry name" value="Sigma_54_int_dom_ATP-bd_1"/>
</dbReference>
<dbReference type="CDD" id="cd00009">
    <property type="entry name" value="AAA"/>
    <property type="match status" value="1"/>
</dbReference>
<dbReference type="GO" id="GO:0005524">
    <property type="term" value="F:ATP binding"/>
    <property type="evidence" value="ECO:0007669"/>
    <property type="project" value="UniProtKB-KW"/>
</dbReference>
<dbReference type="Gene3D" id="1.10.8.60">
    <property type="match status" value="1"/>
</dbReference>
<evidence type="ECO:0000256" key="3">
    <source>
        <dbReference type="ARBA" id="ARBA00023015"/>
    </source>
</evidence>
<dbReference type="PROSITE" id="PS50045">
    <property type="entry name" value="SIGMA54_INTERACT_4"/>
    <property type="match status" value="1"/>
</dbReference>
<keyword evidence="9" id="KW-1185">Reference proteome</keyword>
<dbReference type="SUPFAM" id="SSF46689">
    <property type="entry name" value="Homeodomain-like"/>
    <property type="match status" value="1"/>
</dbReference>
<evidence type="ECO:0000259" key="6">
    <source>
        <dbReference type="PROSITE" id="PS50045"/>
    </source>
</evidence>
<dbReference type="InterPro" id="IPR025944">
    <property type="entry name" value="Sigma_54_int_dom_CS"/>
</dbReference>
<keyword evidence="2" id="KW-0067">ATP-binding</keyword>
<dbReference type="InterPro" id="IPR009057">
    <property type="entry name" value="Homeodomain-like_sf"/>
</dbReference>
<dbReference type="InterPro" id="IPR012704">
    <property type="entry name" value="Sig_transdc_resp-reg_PrpR"/>
</dbReference>
<reference evidence="8 9" key="1">
    <citation type="submission" date="2020-08" db="EMBL/GenBank/DDBJ databases">
        <title>Genome sequence of Diaphorobacter ruginosibacter DSM 27467T.</title>
        <authorList>
            <person name="Hyun D.-W."/>
            <person name="Bae J.-W."/>
        </authorList>
    </citation>
    <scope>NUCLEOTIDE SEQUENCE [LARGE SCALE GENOMIC DNA]</scope>
    <source>
        <strain evidence="8 9">DSM 27467</strain>
    </source>
</reference>
<dbReference type="Gene3D" id="3.40.50.2300">
    <property type="match status" value="1"/>
</dbReference>
<evidence type="ECO:0000256" key="2">
    <source>
        <dbReference type="ARBA" id="ARBA00022840"/>
    </source>
</evidence>
<dbReference type="InterPro" id="IPR010524">
    <property type="entry name" value="Sig_transdc_resp-reg_PrpR_N"/>
</dbReference>
<dbReference type="Pfam" id="PF00158">
    <property type="entry name" value="Sigma54_activat"/>
    <property type="match status" value="1"/>
</dbReference>
<dbReference type="PROSITE" id="PS00688">
    <property type="entry name" value="SIGMA54_INTERACT_3"/>
    <property type="match status" value="1"/>
</dbReference>
<dbReference type="InterPro" id="IPR002078">
    <property type="entry name" value="Sigma_54_int"/>
</dbReference>
<dbReference type="GO" id="GO:0005737">
    <property type="term" value="C:cytoplasm"/>
    <property type="evidence" value="ECO:0007669"/>
    <property type="project" value="InterPro"/>
</dbReference>
<dbReference type="NCBIfam" id="TIGR02329">
    <property type="entry name" value="propionate_PrpR"/>
    <property type="match status" value="1"/>
</dbReference>
<evidence type="ECO:0000313" key="8">
    <source>
        <dbReference type="EMBL" id="QNN58969.1"/>
    </source>
</evidence>
<dbReference type="InterPro" id="IPR025943">
    <property type="entry name" value="Sigma_54_int_dom_ATP-bd_2"/>
</dbReference>
<sequence length="661" mass="72261">MNEIELEAAPGHRLPHIVTVGRYRIGRVMQSIAQSWDGVAQITHVSASFADAVRTVRALDARRPIDALVVAGASGAHVREQVEIPVAMVEVRGLGLLEALMTAKQQTTPDRPRVGLVSFDAPSPQLMQFDALFGLGVAQFVYHGAEDAAACVQQLRAANVGAVVAPGLVADLAQQAGIPSVLLYSEAAVRQALNEALLLARHRMAERDRNQWLETVLGELQDGVVAIDAQGRIRALNARMASLLGEPVEALHGRMLAEVSPVLMQGHSQNLQEGTEDVVQLAMRTLVLRRAPLMENGAVAGALLVCRDPAVIQRADRNLRANQRQRGAGVRWSIDDFQGHGACAHRIRELAHRYAASDATVLVQGESGTGKEMMAQGIHRASRRAAQPFLAVNCAALAESLLESELFGYDEGAFTGARRGGKTGLIEAAHTGTLFLDEIGDMPLALQSRLLRVLQEREVMRVGSTTPVPVDVRVIAATHADLADLVERGLFRRDLYYRLAVLRMGMPSLRERGQADVATLAHAMLGRHAGDTSHQVQPLRLERLLDELLALSAGYGWPGNVRELDNWIERLLACGPYLDSEDGATRRQRLLEVFCECAAASRSREEDEAPLQQQARLRDTRQQAERDRVREVLESVQGDQKRACEILGISRATLWRRLKQG</sequence>
<dbReference type="Gene3D" id="3.30.450.20">
    <property type="entry name" value="PAS domain"/>
    <property type="match status" value="1"/>
</dbReference>
<dbReference type="SUPFAM" id="SSF55785">
    <property type="entry name" value="PYP-like sensor domain (PAS domain)"/>
    <property type="match status" value="1"/>
</dbReference>